<gene>
    <name evidence="2" type="ORF">SAMN04488508_108220</name>
</gene>
<dbReference type="EMBL" id="FQYP01000008">
    <property type="protein sequence ID" value="SHJ41150.1"/>
    <property type="molecule type" value="Genomic_DNA"/>
</dbReference>
<feature type="region of interest" description="Disordered" evidence="1">
    <location>
        <begin position="238"/>
        <end position="351"/>
    </location>
</feature>
<feature type="compositionally biased region" description="Basic and acidic residues" evidence="1">
    <location>
        <begin position="284"/>
        <end position="296"/>
    </location>
</feature>
<feature type="compositionally biased region" description="Basic and acidic residues" evidence="1">
    <location>
        <begin position="254"/>
        <end position="266"/>
    </location>
</feature>
<organism evidence="2 3">
    <name type="scientific">Aquimarina spongiae</name>
    <dbReference type="NCBI Taxonomy" id="570521"/>
    <lineage>
        <taxon>Bacteria</taxon>
        <taxon>Pseudomonadati</taxon>
        <taxon>Bacteroidota</taxon>
        <taxon>Flavobacteriia</taxon>
        <taxon>Flavobacteriales</taxon>
        <taxon>Flavobacteriaceae</taxon>
        <taxon>Aquimarina</taxon>
    </lineage>
</organism>
<protein>
    <submittedName>
        <fullName evidence="2">Uncharacterized protein</fullName>
    </submittedName>
</protein>
<accession>A0A1M6J342</accession>
<sequence length="351" mass="39704">MGYGEKELYNAQNVIGYTGKLGANPTFYFKKDLGGGQILYGHITQSHMLTSNIGREKIEKIDSKKYEIKNDGVLYRTNQDEGEFLAENYKNKAAILNGCKETGETNEKVTIGDPRTNKTYIDKNNEKWTLVQSSVEIVNGELKHPSRTLIKFVNAKNLDKKVSSELQIALDNPKCQLMKDQEQINIENHQKKHGYKEVEMKIHNEIFEENFENMLNGNLSGSEQDEDIAALDALVAEHTHKKTPEESLSPSLNQKKDNKSTPDKQVNENVLNALSSGNVKKLAQKHDPSKDPKLEKPLVQNQKFGLEDLASPGFRKNKRAKQNTRSTNSNRSGNNKTRQRRNSSKGPSKQF</sequence>
<feature type="compositionally biased region" description="Low complexity" evidence="1">
    <location>
        <begin position="323"/>
        <end position="336"/>
    </location>
</feature>
<evidence type="ECO:0000313" key="2">
    <source>
        <dbReference type="EMBL" id="SHJ41150.1"/>
    </source>
</evidence>
<name>A0A1M6J342_9FLAO</name>
<dbReference type="AlphaFoldDB" id="A0A1M6J342"/>
<evidence type="ECO:0000313" key="3">
    <source>
        <dbReference type="Proteomes" id="UP000184432"/>
    </source>
</evidence>
<evidence type="ECO:0000256" key="1">
    <source>
        <dbReference type="SAM" id="MobiDB-lite"/>
    </source>
</evidence>
<dbReference type="Proteomes" id="UP000184432">
    <property type="component" value="Unassembled WGS sequence"/>
</dbReference>
<reference evidence="3" key="1">
    <citation type="submission" date="2016-11" db="EMBL/GenBank/DDBJ databases">
        <authorList>
            <person name="Varghese N."/>
            <person name="Submissions S."/>
        </authorList>
    </citation>
    <scope>NUCLEOTIDE SEQUENCE [LARGE SCALE GENOMIC DNA]</scope>
    <source>
        <strain evidence="3">DSM 22623</strain>
    </source>
</reference>
<dbReference type="RefSeq" id="WP_073319370.1">
    <property type="nucleotide sequence ID" value="NZ_FQYP01000008.1"/>
</dbReference>
<keyword evidence="3" id="KW-1185">Reference proteome</keyword>
<proteinExistence type="predicted"/>
<feature type="compositionally biased region" description="Polar residues" evidence="1">
    <location>
        <begin position="267"/>
        <end position="278"/>
    </location>
</feature>